<name>A0A4Y7LB99_PAPSO</name>
<evidence type="ECO:0000313" key="1">
    <source>
        <dbReference type="EMBL" id="RZC81449.1"/>
    </source>
</evidence>
<dbReference type="Gramene" id="RZC81449">
    <property type="protein sequence ID" value="RZC81449"/>
    <property type="gene ID" value="C5167_044025"/>
</dbReference>
<accession>A0A4Y7LB99</accession>
<keyword evidence="2" id="KW-1185">Reference proteome</keyword>
<dbReference type="AlphaFoldDB" id="A0A4Y7LB99"/>
<reference evidence="1 2" key="1">
    <citation type="journal article" date="2018" name="Science">
        <title>The opium poppy genome and morphinan production.</title>
        <authorList>
            <person name="Guo L."/>
            <person name="Winzer T."/>
            <person name="Yang X."/>
            <person name="Li Y."/>
            <person name="Ning Z."/>
            <person name="He Z."/>
            <person name="Teodor R."/>
            <person name="Lu Y."/>
            <person name="Bowser T.A."/>
            <person name="Graham I.A."/>
            <person name="Ye K."/>
        </authorList>
    </citation>
    <scope>NUCLEOTIDE SEQUENCE [LARGE SCALE GENOMIC DNA]</scope>
    <source>
        <strain evidence="2">cv. HN1</strain>
        <tissue evidence="1">Leaves</tissue>
    </source>
</reference>
<gene>
    <name evidence="1" type="ORF">C5167_044025</name>
</gene>
<organism evidence="1 2">
    <name type="scientific">Papaver somniferum</name>
    <name type="common">Opium poppy</name>
    <dbReference type="NCBI Taxonomy" id="3469"/>
    <lineage>
        <taxon>Eukaryota</taxon>
        <taxon>Viridiplantae</taxon>
        <taxon>Streptophyta</taxon>
        <taxon>Embryophyta</taxon>
        <taxon>Tracheophyta</taxon>
        <taxon>Spermatophyta</taxon>
        <taxon>Magnoliopsida</taxon>
        <taxon>Ranunculales</taxon>
        <taxon>Papaveraceae</taxon>
        <taxon>Papaveroideae</taxon>
        <taxon>Papaver</taxon>
    </lineage>
</organism>
<sequence length="175" mass="20498">MDGNKDEPVKCFKIGEAALKDFKLVNHPAWDLSGVECGLFYCCILVFKELEEEKDISYWTVQPQMKKVFGDRFPCSWILDFLSINLTEVTLAEKRHARFIHEEYKEKIWLGLVVESIKANLSVKRRLSYEYGQLVYYAKLGLVVESIKANLSVKRRLSYEYGQLVYYAKEDYAVR</sequence>
<proteinExistence type="predicted"/>
<protein>
    <submittedName>
        <fullName evidence="1">Uncharacterized protein</fullName>
    </submittedName>
</protein>
<dbReference type="EMBL" id="CM010724">
    <property type="protein sequence ID" value="RZC81449.1"/>
    <property type="molecule type" value="Genomic_DNA"/>
</dbReference>
<evidence type="ECO:0000313" key="2">
    <source>
        <dbReference type="Proteomes" id="UP000316621"/>
    </source>
</evidence>
<dbReference type="Proteomes" id="UP000316621">
    <property type="component" value="Chromosome 10"/>
</dbReference>